<organism evidence="4 5">
    <name type="scientific">Pseudomonas monachiensis</name>
    <dbReference type="NCBI Taxonomy" id="3060212"/>
    <lineage>
        <taxon>Bacteria</taxon>
        <taxon>Pseudomonadati</taxon>
        <taxon>Pseudomonadota</taxon>
        <taxon>Gammaproteobacteria</taxon>
        <taxon>Pseudomonadales</taxon>
        <taxon>Pseudomonadaceae</taxon>
        <taxon>Pseudomonas</taxon>
    </lineage>
</organism>
<dbReference type="Pfam" id="PF01391">
    <property type="entry name" value="Collagen"/>
    <property type="match status" value="1"/>
</dbReference>
<accession>A0ABW9HC41</accession>
<proteinExistence type="predicted"/>
<dbReference type="RefSeq" id="WP_409079062.1">
    <property type="nucleotide sequence ID" value="NZ_CP178857.1"/>
</dbReference>
<name>A0ABW9HC41_9PSED</name>
<sequence>MSTSTSIHSNAFNFTDFIQSQVDPRTGQYTCAISLPELKANNLCGPVVPLQLNFNPLNAADSGFGKGWNLQLSQFNPTNGVLSLYTGETFKVILGGPNGPVIPEQKIDSFHFHDLGNKRYRVEHKAGLVEILEVGQGEVALPVQMFSPQGHGVALEYVAFGTEPLLSRITNATDSTALLSLERTTNLLKITLHPGSAFEALFQMSIIGGESETLVLPTDDKACWRFDYVAQNGLTCLKDVYTPTGGHETVTYASRAHYFPGQAGRTLPRVASHKRDPGFGQPAIETRYEYDARDHNFLGFGSGLSWSDDGLDNLYKVRSAYEYETREILWDALAGKAVRETKRVYNRFHLMTQEQITQYSSDPAKNTLQTTDTEYHIDPALDFKDQKPYCQLPKKVTQTWRLVSATLPRHTEIVTTTFDDFGNLLTQVSANGVTETSEWYKAEGEGDDCPADPQGFVRTLKSKTVTPARSAYGQAPTLQTRYTYTAEPGLGDSGPWLTLRDETLQHMVDGRVATQLRNIRHDYLNTPQDPRTHGLICKMTQTLHGLAETLTTTLYSYGITRNARTGTMVMRTDSELIGCDDKPDTPIRKTITQEHSLLNGFKLLTQDDSDVKVAFEYDRLGRVIEEIVAPDSDNYKASRTYTYTLTNGGEGQQAKQSARDIKGVETITYLDGYNRVIKVERQDADALGGDPKAFRETYSATYNNLGQLISETTTDWEGAVDKSLTSHRQYDAWGQECKIIGADGVAEVTEVDPTTQTLRSWTESTVAPITVSGKRRATLNLFGKEDKIEALDAQDKVVSSREYLYDGLGNCVEQIDEMGESTRFEFDLFARLQSTTLPDYTQVRRIYADHSGDELPIDIQVVVNAEPVSVGTQTFDGLERRTTLKVGPRLQSFEYRGGESQVSTAITASGKKITYEYTPGLVGTPVGSIAPDEQSSFNYDPQSAQLTFSQNTQGELTFNYNSSGQLLKELWKDKHSGKQWESLYTYTLSGRPLTRLDVEGLTCTYAYDEKARLKSLTQGWLVATFEYDNLGRVYKTTTCNTHTGQTITTELAYDDQGREVSRTMALDGHPQQTITQTYRDDGKLLVRHLQVDDQCELHETFGYDQRGRLTAYNCDGTALPRDRYKNAIKEQLFDFDALDNVTGVYTLFDDGTRDDAISYFAEDDPCQLVEVTHSHSDYPSSCKFDYDADGNLLHDENGQTLHYDTQGRLLRVTDSNGKDVSQYRYDAHNHLLGVTRGAQAETLRFYQDDRLSRTEQGDRKIDYLYLDDQPLGQQEQNDPEQTLLLMTDVKNSVLAEGGQDGLQKAVYGAYGERNPDDDLKCLLGFNGEVRDELSGWYLLGRGYRAYNPTLMRFHSPDSLSPFGAGGINPYVYCAGDPINFVDPTGHANRGVNIEGLLGIFFAAAALVASAVLIYVAPPVGAATTSLVSSAVTFSATAAVSGYTFYEGARAISDKKLQVRESSGRTALISGSMDLVLTAAFTLAIRKGLGKWIGKARGRVSARNGRTASLPDGPDGGAVRGPKGDPGPKGNTGPRGDRGPKGDTGPRGDTGPAGREGRPGQPGAPGQNASSPATTVSPPSRPTPQASRTPEPVAGSSNARNQNSGYDFKMLQKDQNSKTTVFNNEEVHLQPTDTIDSIPKSSASSIRSNIGNTMQN</sequence>
<dbReference type="InterPro" id="IPR056823">
    <property type="entry name" value="TEN-like_YD-shell"/>
</dbReference>
<dbReference type="PANTHER" id="PTHR32305">
    <property type="match status" value="1"/>
</dbReference>
<keyword evidence="1" id="KW-0677">Repeat</keyword>
<dbReference type="SUPFAM" id="SSF56399">
    <property type="entry name" value="ADP-ribosylation"/>
    <property type="match status" value="1"/>
</dbReference>
<feature type="compositionally biased region" description="Low complexity" evidence="2">
    <location>
        <begin position="1634"/>
        <end position="1649"/>
    </location>
</feature>
<dbReference type="EMBL" id="JBJVNW010000011">
    <property type="protein sequence ID" value="MFM9519708.1"/>
    <property type="molecule type" value="Genomic_DNA"/>
</dbReference>
<dbReference type="Proteomes" id="UP001631987">
    <property type="component" value="Unassembled WGS sequence"/>
</dbReference>
<protein>
    <submittedName>
        <fullName evidence="4">RHS repeat-associated core domain-containing protein</fullName>
    </submittedName>
</protein>
<gene>
    <name evidence="4" type="ORF">ACKKH4_20960</name>
</gene>
<dbReference type="PANTHER" id="PTHR32305:SF15">
    <property type="entry name" value="PROTEIN RHSA-RELATED"/>
    <property type="match status" value="1"/>
</dbReference>
<evidence type="ECO:0000256" key="1">
    <source>
        <dbReference type="ARBA" id="ARBA00022737"/>
    </source>
</evidence>
<keyword evidence="5" id="KW-1185">Reference proteome</keyword>
<dbReference type="Pfam" id="PF25023">
    <property type="entry name" value="TEN_YD-shell"/>
    <property type="match status" value="1"/>
</dbReference>
<dbReference type="NCBIfam" id="TIGR03696">
    <property type="entry name" value="Rhs_assc_core"/>
    <property type="match status" value="1"/>
</dbReference>
<dbReference type="InterPro" id="IPR008160">
    <property type="entry name" value="Collagen"/>
</dbReference>
<evidence type="ECO:0000313" key="4">
    <source>
        <dbReference type="EMBL" id="MFM9519708.1"/>
    </source>
</evidence>
<feature type="domain" description="Teneurin-like YD-shell" evidence="3">
    <location>
        <begin position="799"/>
        <end position="1357"/>
    </location>
</feature>
<dbReference type="InterPro" id="IPR022385">
    <property type="entry name" value="Rhs_assc_core"/>
</dbReference>
<feature type="region of interest" description="Disordered" evidence="2">
    <location>
        <begin position="1496"/>
        <end position="1655"/>
    </location>
</feature>
<reference evidence="4 5" key="1">
    <citation type="submission" date="2024-12" db="EMBL/GenBank/DDBJ databases">
        <title>Pseudomonas species isolated from Lotus nodules promote plant growth.</title>
        <authorList>
            <person name="Yu Y.-H."/>
            <person name="Kurtenbach J."/>
            <person name="Crosbie D."/>
            <person name="Brachmann A."/>
            <person name="Marin M."/>
        </authorList>
    </citation>
    <scope>NUCLEOTIDE SEQUENCE [LARGE SCALE GENOMIC DNA]</scope>
    <source>
        <strain evidence="4 5">PLb12A</strain>
    </source>
</reference>
<evidence type="ECO:0000259" key="3">
    <source>
        <dbReference type="Pfam" id="PF25023"/>
    </source>
</evidence>
<evidence type="ECO:0000256" key="2">
    <source>
        <dbReference type="SAM" id="MobiDB-lite"/>
    </source>
</evidence>
<comment type="caution">
    <text evidence="4">The sequence shown here is derived from an EMBL/GenBank/DDBJ whole genome shotgun (WGS) entry which is preliminary data.</text>
</comment>
<feature type="compositionally biased region" description="Basic and acidic residues" evidence="2">
    <location>
        <begin position="1534"/>
        <end position="1545"/>
    </location>
</feature>
<dbReference type="InterPro" id="IPR050708">
    <property type="entry name" value="T6SS_VgrG/RHS"/>
</dbReference>
<dbReference type="Gene3D" id="2.180.10.10">
    <property type="entry name" value="RHS repeat-associated core"/>
    <property type="match status" value="1"/>
</dbReference>
<feature type="compositionally biased region" description="Polar residues" evidence="2">
    <location>
        <begin position="1594"/>
        <end position="1604"/>
    </location>
</feature>
<evidence type="ECO:0000313" key="5">
    <source>
        <dbReference type="Proteomes" id="UP001631987"/>
    </source>
</evidence>